<dbReference type="Gene3D" id="3.40.630.10">
    <property type="entry name" value="Zn peptidases"/>
    <property type="match status" value="2"/>
</dbReference>
<feature type="domain" description="Peptidase M28" evidence="1">
    <location>
        <begin position="308"/>
        <end position="517"/>
    </location>
</feature>
<gene>
    <name evidence="2" type="ORF">CWE13_04020</name>
</gene>
<dbReference type="RefSeq" id="WP_126806091.1">
    <property type="nucleotide sequence ID" value="NZ_PIPP01000001.1"/>
</dbReference>
<dbReference type="GO" id="GO:0006508">
    <property type="term" value="P:proteolysis"/>
    <property type="evidence" value="ECO:0007669"/>
    <property type="project" value="InterPro"/>
</dbReference>
<accession>A0A432WYE0</accession>
<dbReference type="Proteomes" id="UP000286934">
    <property type="component" value="Unassembled WGS sequence"/>
</dbReference>
<comment type="caution">
    <text evidence="2">The sequence shown here is derived from an EMBL/GenBank/DDBJ whole genome shotgun (WGS) entry which is preliminary data.</text>
</comment>
<dbReference type="AlphaFoldDB" id="A0A432WYE0"/>
<dbReference type="EMBL" id="PIPP01000001">
    <property type="protein sequence ID" value="RUO38808.1"/>
    <property type="molecule type" value="Genomic_DNA"/>
</dbReference>
<evidence type="ECO:0000313" key="3">
    <source>
        <dbReference type="Proteomes" id="UP000286934"/>
    </source>
</evidence>
<dbReference type="PANTHER" id="PTHR12147:SF26">
    <property type="entry name" value="PEPTIDASE M28 DOMAIN-CONTAINING PROTEIN"/>
    <property type="match status" value="1"/>
</dbReference>
<organism evidence="2 3">
    <name type="scientific">Aliidiomarina shirensis</name>
    <dbReference type="NCBI Taxonomy" id="1048642"/>
    <lineage>
        <taxon>Bacteria</taxon>
        <taxon>Pseudomonadati</taxon>
        <taxon>Pseudomonadota</taxon>
        <taxon>Gammaproteobacteria</taxon>
        <taxon>Alteromonadales</taxon>
        <taxon>Idiomarinaceae</taxon>
        <taxon>Aliidiomarina</taxon>
    </lineage>
</organism>
<dbReference type="InterPro" id="IPR046450">
    <property type="entry name" value="PA_dom_sf"/>
</dbReference>
<name>A0A432WYE0_9GAMM</name>
<dbReference type="SUPFAM" id="SSF53187">
    <property type="entry name" value="Zn-dependent exopeptidases"/>
    <property type="match status" value="1"/>
</dbReference>
<dbReference type="Gene3D" id="3.50.30.30">
    <property type="match status" value="1"/>
</dbReference>
<dbReference type="CDD" id="cd04820">
    <property type="entry name" value="PA_M28_1_1"/>
    <property type="match status" value="1"/>
</dbReference>
<dbReference type="InterPro" id="IPR045175">
    <property type="entry name" value="M28_fam"/>
</dbReference>
<keyword evidence="3" id="KW-1185">Reference proteome</keyword>
<dbReference type="PROSITE" id="PS51257">
    <property type="entry name" value="PROKAR_LIPOPROTEIN"/>
    <property type="match status" value="1"/>
</dbReference>
<dbReference type="GO" id="GO:0008235">
    <property type="term" value="F:metalloexopeptidase activity"/>
    <property type="evidence" value="ECO:0007669"/>
    <property type="project" value="InterPro"/>
</dbReference>
<proteinExistence type="predicted"/>
<dbReference type="PANTHER" id="PTHR12147">
    <property type="entry name" value="METALLOPEPTIDASE M28 FAMILY MEMBER"/>
    <property type="match status" value="1"/>
</dbReference>
<sequence>MKKHFFSNASKSKGVIGVFVAAALLAACSPQPEAELEVAAPAANPRSVQAHLEFLASDLLEGRDTGSRGHEISSHYIAAQFQVMGLQEAGTDGYYQRVSFRSARLSDNEPTFTVDTESGTHELQYRKHFTTGANTAEELSEVSAGLVFVGYGLVSETFGINDYEGVDVENKIVIAVSGGTQGLPSEEAAHLGAQKQKQAVERGAVGFITLHTPEREAVRPFERAVLFGAGPRMRWLDKDGNAHGEDNQLKGSAYVDYRAAEPMFAGAEYTLEDVFAALEAGERPPSFALNATAHMSRESIFEEIDSPNVIGMIEGSDPELKNEYVIYTAHSDHIGLARDFTTSSKINNGALDNAAGVAVMLETARMYAEQAAAGNPPRRSILFAAVTAEEKGLLGADYFAHNPTVPIESIVANVNLDMPVLLYPFADIVAFGADHSNLGEIVARAAGKHDIALSPDPMPEQAIFTRSDHYTLVRQGIPAVFLMTGFTSQDEDEDGGEVWGRFFAENYHRPGDDLKTLTEQYGGIRYDFGALFTDINFQIGMEIANADEAPYWLPESYFGKIFAADSSVRD</sequence>
<protein>
    <submittedName>
        <fullName evidence="2">Peptidase M28</fullName>
    </submittedName>
</protein>
<reference evidence="3" key="1">
    <citation type="journal article" date="2018" name="Front. Microbiol.">
        <title>Genome-Based Analysis Reveals the Taxonomy and Diversity of the Family Idiomarinaceae.</title>
        <authorList>
            <person name="Liu Y."/>
            <person name="Lai Q."/>
            <person name="Shao Z."/>
        </authorList>
    </citation>
    <scope>NUCLEOTIDE SEQUENCE [LARGE SCALE GENOMIC DNA]</scope>
    <source>
        <strain evidence="3">AIS</strain>
    </source>
</reference>
<dbReference type="OrthoDB" id="9778250at2"/>
<evidence type="ECO:0000313" key="2">
    <source>
        <dbReference type="EMBL" id="RUO38808.1"/>
    </source>
</evidence>
<evidence type="ECO:0000259" key="1">
    <source>
        <dbReference type="Pfam" id="PF04389"/>
    </source>
</evidence>
<dbReference type="SUPFAM" id="SSF52025">
    <property type="entry name" value="PA domain"/>
    <property type="match status" value="1"/>
</dbReference>
<dbReference type="Pfam" id="PF04389">
    <property type="entry name" value="Peptidase_M28"/>
    <property type="match status" value="1"/>
</dbReference>
<dbReference type="InterPro" id="IPR007484">
    <property type="entry name" value="Peptidase_M28"/>
</dbReference>